<dbReference type="NCBIfam" id="NF006605">
    <property type="entry name" value="PRK09162.1"/>
    <property type="match status" value="1"/>
</dbReference>
<dbReference type="Gene3D" id="3.40.50.2020">
    <property type="match status" value="1"/>
</dbReference>
<feature type="domain" description="Phosphoribosyltransferase" evidence="4">
    <location>
        <begin position="36"/>
        <end position="168"/>
    </location>
</feature>
<evidence type="ECO:0000313" key="6">
    <source>
        <dbReference type="Proteomes" id="UP001138768"/>
    </source>
</evidence>
<comment type="catalytic activity">
    <reaction evidence="1">
        <text>GMP + diphosphate = guanine + 5-phospho-alpha-D-ribose 1-diphosphate</text>
        <dbReference type="Rhea" id="RHEA:25424"/>
        <dbReference type="ChEBI" id="CHEBI:16235"/>
        <dbReference type="ChEBI" id="CHEBI:33019"/>
        <dbReference type="ChEBI" id="CHEBI:58017"/>
        <dbReference type="ChEBI" id="CHEBI:58115"/>
        <dbReference type="EC" id="2.4.2.8"/>
    </reaction>
    <physiologicalReaction direction="right-to-left" evidence="1">
        <dbReference type="Rhea" id="RHEA:25426"/>
    </physiologicalReaction>
</comment>
<dbReference type="CDD" id="cd06223">
    <property type="entry name" value="PRTases_typeI"/>
    <property type="match status" value="1"/>
</dbReference>
<evidence type="ECO:0000313" key="5">
    <source>
        <dbReference type="EMBL" id="MBK1618508.1"/>
    </source>
</evidence>
<dbReference type="GO" id="GO:0004422">
    <property type="term" value="F:hypoxanthine phosphoribosyltransferase activity"/>
    <property type="evidence" value="ECO:0007669"/>
    <property type="project" value="TreeGrafter"/>
</dbReference>
<dbReference type="InterPro" id="IPR000836">
    <property type="entry name" value="PRTase_dom"/>
</dbReference>
<feature type="transmembrane region" description="Helical" evidence="3">
    <location>
        <begin position="46"/>
        <end position="63"/>
    </location>
</feature>
<dbReference type="SUPFAM" id="SSF53271">
    <property type="entry name" value="PRTase-like"/>
    <property type="match status" value="1"/>
</dbReference>
<dbReference type="GO" id="GO:0046100">
    <property type="term" value="P:hypoxanthine metabolic process"/>
    <property type="evidence" value="ECO:0007669"/>
    <property type="project" value="TreeGrafter"/>
</dbReference>
<keyword evidence="5" id="KW-0328">Glycosyltransferase</keyword>
<proteinExistence type="predicted"/>
<dbReference type="Proteomes" id="UP001138768">
    <property type="component" value="Unassembled WGS sequence"/>
</dbReference>
<evidence type="ECO:0000256" key="1">
    <source>
        <dbReference type="ARBA" id="ARBA00048811"/>
    </source>
</evidence>
<accession>A0A9X1B3I9</accession>
<evidence type="ECO:0000259" key="4">
    <source>
        <dbReference type="Pfam" id="PF00156"/>
    </source>
</evidence>
<dbReference type="RefSeq" id="WP_200242202.1">
    <property type="nucleotide sequence ID" value="NZ_NRRY01000011.1"/>
</dbReference>
<keyword evidence="5" id="KW-0808">Transferase</keyword>
<comment type="catalytic activity">
    <reaction evidence="2">
        <text>IMP + diphosphate = hypoxanthine + 5-phospho-alpha-D-ribose 1-diphosphate</text>
        <dbReference type="Rhea" id="RHEA:17973"/>
        <dbReference type="ChEBI" id="CHEBI:17368"/>
        <dbReference type="ChEBI" id="CHEBI:33019"/>
        <dbReference type="ChEBI" id="CHEBI:58017"/>
        <dbReference type="ChEBI" id="CHEBI:58053"/>
        <dbReference type="EC" id="2.4.2.8"/>
    </reaction>
    <physiologicalReaction direction="right-to-left" evidence="2">
        <dbReference type="Rhea" id="RHEA:17975"/>
    </physiologicalReaction>
</comment>
<keyword evidence="3" id="KW-1133">Transmembrane helix</keyword>
<dbReference type="InterPro" id="IPR050408">
    <property type="entry name" value="HGPRT"/>
</dbReference>
<evidence type="ECO:0000256" key="2">
    <source>
        <dbReference type="ARBA" id="ARBA00049402"/>
    </source>
</evidence>
<keyword evidence="3" id="KW-0472">Membrane</keyword>
<dbReference type="PANTHER" id="PTHR43340">
    <property type="entry name" value="HYPOXANTHINE-GUANINE PHOSPHORIBOSYLTRANSFERASE"/>
    <property type="match status" value="1"/>
</dbReference>
<evidence type="ECO:0000256" key="3">
    <source>
        <dbReference type="SAM" id="Phobius"/>
    </source>
</evidence>
<reference evidence="5 6" key="1">
    <citation type="journal article" date="2020" name="Microorganisms">
        <title>Osmotic Adaptation and Compatible Solute Biosynthesis of Phototrophic Bacteria as Revealed from Genome Analyses.</title>
        <authorList>
            <person name="Imhoff J.F."/>
            <person name="Rahn T."/>
            <person name="Kunzel S."/>
            <person name="Keller A."/>
            <person name="Neulinger S.C."/>
        </authorList>
    </citation>
    <scope>NUCLEOTIDE SEQUENCE [LARGE SCALE GENOMIC DNA]</scope>
    <source>
        <strain evidence="5 6">DSM 25653</strain>
    </source>
</reference>
<keyword evidence="6" id="KW-1185">Reference proteome</keyword>
<dbReference type="GO" id="GO:0000287">
    <property type="term" value="F:magnesium ion binding"/>
    <property type="evidence" value="ECO:0007669"/>
    <property type="project" value="TreeGrafter"/>
</dbReference>
<comment type="caution">
    <text evidence="5">The sequence shown here is derived from an EMBL/GenBank/DDBJ whole genome shotgun (WGS) entry which is preliminary data.</text>
</comment>
<dbReference type="PANTHER" id="PTHR43340:SF1">
    <property type="entry name" value="HYPOXANTHINE PHOSPHORIBOSYLTRANSFERASE"/>
    <property type="match status" value="1"/>
</dbReference>
<dbReference type="AlphaFoldDB" id="A0A9X1B3I9"/>
<gene>
    <name evidence="5" type="ORF">CKO42_08665</name>
</gene>
<dbReference type="Pfam" id="PF00156">
    <property type="entry name" value="Pribosyltran"/>
    <property type="match status" value="1"/>
</dbReference>
<dbReference type="EMBL" id="NRRY01000011">
    <property type="protein sequence ID" value="MBK1618508.1"/>
    <property type="molecule type" value="Genomic_DNA"/>
</dbReference>
<dbReference type="GO" id="GO:0032263">
    <property type="term" value="P:GMP salvage"/>
    <property type="evidence" value="ECO:0007669"/>
    <property type="project" value="TreeGrafter"/>
</dbReference>
<dbReference type="GO" id="GO:0006178">
    <property type="term" value="P:guanine salvage"/>
    <property type="evidence" value="ECO:0007669"/>
    <property type="project" value="TreeGrafter"/>
</dbReference>
<organism evidence="5 6">
    <name type="scientific">Lamprobacter modestohalophilus</name>
    <dbReference type="NCBI Taxonomy" id="1064514"/>
    <lineage>
        <taxon>Bacteria</taxon>
        <taxon>Pseudomonadati</taxon>
        <taxon>Pseudomonadota</taxon>
        <taxon>Gammaproteobacteria</taxon>
        <taxon>Chromatiales</taxon>
        <taxon>Chromatiaceae</taxon>
        <taxon>Lamprobacter</taxon>
    </lineage>
</organism>
<keyword evidence="3" id="KW-0812">Transmembrane</keyword>
<dbReference type="GO" id="GO:0005829">
    <property type="term" value="C:cytosol"/>
    <property type="evidence" value="ECO:0007669"/>
    <property type="project" value="TreeGrafter"/>
</dbReference>
<dbReference type="GO" id="GO:0032264">
    <property type="term" value="P:IMP salvage"/>
    <property type="evidence" value="ECO:0007669"/>
    <property type="project" value="TreeGrafter"/>
</dbReference>
<sequence length="186" mass="20598">MNKMTAEQYQAIAGRAECLVSPTDVDAALQRMCDAIDSRLGDKDPVVLAVMTGGIVATGLLLPRLDFALRLDYVHATRYRGGTRGGEIEWRHRPVDAVRGEHVLVIDDIFDEGLTMETIVKACHEDGAASVISAVLVEKERVRDCDYRPDIVGLQVPDRYVMGFGLDYKSYFRNADRILAADPTDI</sequence>
<dbReference type="InterPro" id="IPR029057">
    <property type="entry name" value="PRTase-like"/>
</dbReference>
<name>A0A9X1B3I9_9GAMM</name>
<protein>
    <submittedName>
        <fullName evidence="5">Hypoxanthine-guanine phosphoribosyltransferase</fullName>
    </submittedName>
</protein>